<dbReference type="STRING" id="1619308.B5808_09825"/>
<protein>
    <submittedName>
        <fullName evidence="2">Uncharacterized protein</fullName>
    </submittedName>
</protein>
<feature type="compositionally biased region" description="Basic and acidic residues" evidence="1">
    <location>
        <begin position="25"/>
        <end position="48"/>
    </location>
</feature>
<dbReference type="EMBL" id="CP020715">
    <property type="protein sequence ID" value="ARJ05489.1"/>
    <property type="molecule type" value="Genomic_DNA"/>
</dbReference>
<reference evidence="2 3" key="1">
    <citation type="submission" date="2017-04" db="EMBL/GenBank/DDBJ databases">
        <authorList>
            <person name="Afonso C.L."/>
            <person name="Miller P.J."/>
            <person name="Scott M.A."/>
            <person name="Spackman E."/>
            <person name="Goraichik I."/>
            <person name="Dimitrov K.M."/>
            <person name="Suarez D.L."/>
            <person name="Swayne D.E."/>
        </authorList>
    </citation>
    <scope>NUCLEOTIDE SEQUENCE [LARGE SCALE GENOMIC DNA]</scope>
    <source>
        <strain evidence="3">XA(T)</strain>
    </source>
</reference>
<dbReference type="AlphaFoldDB" id="A0A1X9LQS8"/>
<feature type="region of interest" description="Disordered" evidence="1">
    <location>
        <begin position="1"/>
        <end position="80"/>
    </location>
</feature>
<accession>A0A1X9LQS8</accession>
<feature type="compositionally biased region" description="Basic and acidic residues" evidence="1">
    <location>
        <begin position="1"/>
        <end position="16"/>
    </location>
</feature>
<organism evidence="2 3">
    <name type="scientific">Cnuibacter physcomitrellae</name>
    <dbReference type="NCBI Taxonomy" id="1619308"/>
    <lineage>
        <taxon>Bacteria</taxon>
        <taxon>Bacillati</taxon>
        <taxon>Actinomycetota</taxon>
        <taxon>Actinomycetes</taxon>
        <taxon>Micrococcales</taxon>
        <taxon>Microbacteriaceae</taxon>
        <taxon>Cnuibacter</taxon>
    </lineage>
</organism>
<dbReference type="RefSeq" id="WP_085019627.1">
    <property type="nucleotide sequence ID" value="NZ_BMHD01000001.1"/>
</dbReference>
<name>A0A1X9LQS8_9MICO</name>
<evidence type="ECO:0000313" key="3">
    <source>
        <dbReference type="Proteomes" id="UP000192775"/>
    </source>
</evidence>
<proteinExistence type="predicted"/>
<gene>
    <name evidence="2" type="ORF">B5808_09825</name>
</gene>
<dbReference type="Proteomes" id="UP000192775">
    <property type="component" value="Chromosome"/>
</dbReference>
<dbReference type="KEGG" id="cphy:B5808_09825"/>
<evidence type="ECO:0000313" key="2">
    <source>
        <dbReference type="EMBL" id="ARJ05489.1"/>
    </source>
</evidence>
<sequence length="80" mass="9195">MTGIRDKRAQHADAIKTRSTPTPRIDPKDARAVREMKQERVKTRREQMHVQNPIEPMTPTEPVLDLDRQPEPPESEGDPS</sequence>
<keyword evidence="3" id="KW-1185">Reference proteome</keyword>
<evidence type="ECO:0000256" key="1">
    <source>
        <dbReference type="SAM" id="MobiDB-lite"/>
    </source>
</evidence>